<sequence>MSFESVGQNKSLSENVTKETSTSPLQDTITPIKDFQDILESPENEKAFSLSDSGGDVSNLYHLNNGGIFNLSESSGVISSSSNTAGIDIGTNGKSPAPPLSPHELRLVNTIYVSLILS</sequence>
<reference evidence="2" key="1">
    <citation type="submission" date="2021-06" db="EMBL/GenBank/DDBJ databases">
        <authorList>
            <person name="Kallberg Y."/>
            <person name="Tangrot J."/>
            <person name="Rosling A."/>
        </authorList>
    </citation>
    <scope>NUCLEOTIDE SEQUENCE</scope>
    <source>
        <strain evidence="2">IN212</strain>
    </source>
</reference>
<gene>
    <name evidence="2" type="ORF">RFULGI_LOCUS8123</name>
</gene>
<comment type="caution">
    <text evidence="2">The sequence shown here is derived from an EMBL/GenBank/DDBJ whole genome shotgun (WGS) entry which is preliminary data.</text>
</comment>
<feature type="compositionally biased region" description="Polar residues" evidence="1">
    <location>
        <begin position="1"/>
        <end position="29"/>
    </location>
</feature>
<name>A0A9N9DJF2_9GLOM</name>
<protein>
    <submittedName>
        <fullName evidence="2">9318_t:CDS:1</fullName>
    </submittedName>
</protein>
<dbReference type="Proteomes" id="UP000789396">
    <property type="component" value="Unassembled WGS sequence"/>
</dbReference>
<dbReference type="AlphaFoldDB" id="A0A9N9DJF2"/>
<feature type="region of interest" description="Disordered" evidence="1">
    <location>
        <begin position="1"/>
        <end position="33"/>
    </location>
</feature>
<dbReference type="EMBL" id="CAJVPZ010012706">
    <property type="protein sequence ID" value="CAG8642266.1"/>
    <property type="molecule type" value="Genomic_DNA"/>
</dbReference>
<evidence type="ECO:0000313" key="3">
    <source>
        <dbReference type="Proteomes" id="UP000789396"/>
    </source>
</evidence>
<evidence type="ECO:0000313" key="2">
    <source>
        <dbReference type="EMBL" id="CAG8642266.1"/>
    </source>
</evidence>
<proteinExistence type="predicted"/>
<accession>A0A9N9DJF2</accession>
<organism evidence="2 3">
    <name type="scientific">Racocetra fulgida</name>
    <dbReference type="NCBI Taxonomy" id="60492"/>
    <lineage>
        <taxon>Eukaryota</taxon>
        <taxon>Fungi</taxon>
        <taxon>Fungi incertae sedis</taxon>
        <taxon>Mucoromycota</taxon>
        <taxon>Glomeromycotina</taxon>
        <taxon>Glomeromycetes</taxon>
        <taxon>Diversisporales</taxon>
        <taxon>Gigasporaceae</taxon>
        <taxon>Racocetra</taxon>
    </lineage>
</organism>
<keyword evidence="3" id="KW-1185">Reference proteome</keyword>
<evidence type="ECO:0000256" key="1">
    <source>
        <dbReference type="SAM" id="MobiDB-lite"/>
    </source>
</evidence>